<reference evidence="1 2" key="1">
    <citation type="submission" date="2019-01" db="EMBL/GenBank/DDBJ databases">
        <title>Sequencing the genomes of 1000 actinobacteria strains.</title>
        <authorList>
            <person name="Klenk H.-P."/>
        </authorList>
    </citation>
    <scope>NUCLEOTIDE SEQUENCE [LARGE SCALE GENOMIC DNA]</scope>
    <source>
        <strain evidence="1 2">DSM 43925</strain>
    </source>
</reference>
<sequence>MMFERFEKALLVAYFEAAQAEPSAALLGHSGAYSHVVIRPAESPFARWLVEQQIAVVTEAGEVALPYAGSYTQTLALAHSLIVRVRDVTTTITTGEKPPMAHWEALENLRERYALPEIINIADALCPISS</sequence>
<evidence type="ECO:0000313" key="1">
    <source>
        <dbReference type="EMBL" id="RVX41962.1"/>
    </source>
</evidence>
<dbReference type="AlphaFoldDB" id="A0A438M8C3"/>
<protein>
    <submittedName>
        <fullName evidence="1">Uncharacterized protein</fullName>
    </submittedName>
</protein>
<comment type="caution">
    <text evidence="1">The sequence shown here is derived from an EMBL/GenBank/DDBJ whole genome shotgun (WGS) entry which is preliminary data.</text>
</comment>
<accession>A0A438M8C3</accession>
<organism evidence="1 2">
    <name type="scientific">Nonomuraea polychroma</name>
    <dbReference type="NCBI Taxonomy" id="46176"/>
    <lineage>
        <taxon>Bacteria</taxon>
        <taxon>Bacillati</taxon>
        <taxon>Actinomycetota</taxon>
        <taxon>Actinomycetes</taxon>
        <taxon>Streptosporangiales</taxon>
        <taxon>Streptosporangiaceae</taxon>
        <taxon>Nonomuraea</taxon>
    </lineage>
</organism>
<dbReference type="OrthoDB" id="9962520at2"/>
<name>A0A438M8C3_9ACTN</name>
<evidence type="ECO:0000313" key="2">
    <source>
        <dbReference type="Proteomes" id="UP000284824"/>
    </source>
</evidence>
<dbReference type="EMBL" id="SAUN01000001">
    <property type="protein sequence ID" value="RVX41962.1"/>
    <property type="molecule type" value="Genomic_DNA"/>
</dbReference>
<proteinExistence type="predicted"/>
<dbReference type="RefSeq" id="WP_127934121.1">
    <property type="nucleotide sequence ID" value="NZ_SAUN01000001.1"/>
</dbReference>
<dbReference type="Proteomes" id="UP000284824">
    <property type="component" value="Unassembled WGS sequence"/>
</dbReference>
<keyword evidence="2" id="KW-1185">Reference proteome</keyword>
<gene>
    <name evidence="1" type="ORF">EDD27_4575</name>
</gene>